<sequence length="198" mass="21173">MSQTARKTASSRPNGRVIIYAALSLVVVAVIVAIGLLNRSSVPNAASNAPIQANLKVGDTAPPFSVKTNAGPFELSAVSSPVLLEVFATWCPHCQRETPVLNQIAAKYQGKIAMVAVSGSPNAINGNDPESQADVNAFGQQFDVRYPIAYDPTLDVAQKYLKNGFPTLVMIDRNKKVVWMTSGETAQAEIEKAIKMTL</sequence>
<dbReference type="PROSITE" id="PS51352">
    <property type="entry name" value="THIOREDOXIN_2"/>
    <property type="match status" value="1"/>
</dbReference>
<dbReference type="InterPro" id="IPR036249">
    <property type="entry name" value="Thioredoxin-like_sf"/>
</dbReference>
<evidence type="ECO:0000313" key="5">
    <source>
        <dbReference type="EMBL" id="BDE06934.1"/>
    </source>
</evidence>
<feature type="domain" description="Thioredoxin" evidence="4">
    <location>
        <begin position="55"/>
        <end position="198"/>
    </location>
</feature>
<keyword evidence="3" id="KW-0472">Membrane</keyword>
<proteinExistence type="predicted"/>
<dbReference type="KEGG" id="vab:WPS_22100"/>
<dbReference type="PANTHER" id="PTHR42852:SF17">
    <property type="entry name" value="THIOREDOXIN-LIKE PROTEIN HI_1115"/>
    <property type="match status" value="1"/>
</dbReference>
<dbReference type="InterPro" id="IPR013740">
    <property type="entry name" value="Redoxin"/>
</dbReference>
<organism evidence="5 6">
    <name type="scientific">Vulcanimicrobium alpinum</name>
    <dbReference type="NCBI Taxonomy" id="3016050"/>
    <lineage>
        <taxon>Bacteria</taxon>
        <taxon>Bacillati</taxon>
        <taxon>Vulcanimicrobiota</taxon>
        <taxon>Vulcanimicrobiia</taxon>
        <taxon>Vulcanimicrobiales</taxon>
        <taxon>Vulcanimicrobiaceae</taxon>
        <taxon>Vulcanimicrobium</taxon>
    </lineage>
</organism>
<keyword evidence="3" id="KW-1133">Transmembrane helix</keyword>
<keyword evidence="6" id="KW-1185">Reference proteome</keyword>
<dbReference type="InterPro" id="IPR017937">
    <property type="entry name" value="Thioredoxin_CS"/>
</dbReference>
<dbReference type="PROSITE" id="PS00194">
    <property type="entry name" value="THIOREDOXIN_1"/>
    <property type="match status" value="1"/>
</dbReference>
<evidence type="ECO:0000313" key="6">
    <source>
        <dbReference type="Proteomes" id="UP001317532"/>
    </source>
</evidence>
<dbReference type="RefSeq" id="WP_317994564.1">
    <property type="nucleotide sequence ID" value="NZ_AP025523.1"/>
</dbReference>
<dbReference type="PANTHER" id="PTHR42852">
    <property type="entry name" value="THIOL:DISULFIDE INTERCHANGE PROTEIN DSBE"/>
    <property type="match status" value="1"/>
</dbReference>
<keyword evidence="2" id="KW-0201">Cytochrome c-type biogenesis</keyword>
<evidence type="ECO:0000259" key="4">
    <source>
        <dbReference type="PROSITE" id="PS51352"/>
    </source>
</evidence>
<feature type="transmembrane region" description="Helical" evidence="3">
    <location>
        <begin position="17"/>
        <end position="37"/>
    </location>
</feature>
<protein>
    <recommendedName>
        <fullName evidence="4">Thioredoxin domain-containing protein</fullName>
    </recommendedName>
</protein>
<gene>
    <name evidence="5" type="ORF">WPS_22100</name>
</gene>
<comment type="subcellular location">
    <subcellularLocation>
        <location evidence="1">Cell envelope</location>
    </subcellularLocation>
</comment>
<dbReference type="EMBL" id="AP025523">
    <property type="protein sequence ID" value="BDE06934.1"/>
    <property type="molecule type" value="Genomic_DNA"/>
</dbReference>
<reference evidence="5 6" key="1">
    <citation type="journal article" date="2022" name="ISME Commun">
        <title>Vulcanimicrobium alpinus gen. nov. sp. nov., the first cultivated representative of the candidate phylum 'Eremiobacterota', is a metabolically versatile aerobic anoxygenic phototroph.</title>
        <authorList>
            <person name="Yabe S."/>
            <person name="Muto K."/>
            <person name="Abe K."/>
            <person name="Yokota A."/>
            <person name="Staudigel H."/>
            <person name="Tebo B.M."/>
        </authorList>
    </citation>
    <scope>NUCLEOTIDE SEQUENCE [LARGE SCALE GENOMIC DNA]</scope>
    <source>
        <strain evidence="5 6">WC8-2</strain>
    </source>
</reference>
<dbReference type="Proteomes" id="UP001317532">
    <property type="component" value="Chromosome"/>
</dbReference>
<dbReference type="SUPFAM" id="SSF52833">
    <property type="entry name" value="Thioredoxin-like"/>
    <property type="match status" value="1"/>
</dbReference>
<accession>A0AAN1XX26</accession>
<evidence type="ECO:0000256" key="3">
    <source>
        <dbReference type="SAM" id="Phobius"/>
    </source>
</evidence>
<evidence type="ECO:0000256" key="1">
    <source>
        <dbReference type="ARBA" id="ARBA00004196"/>
    </source>
</evidence>
<name>A0AAN1XX26_UNVUL</name>
<dbReference type="GO" id="GO:0017004">
    <property type="term" value="P:cytochrome complex assembly"/>
    <property type="evidence" value="ECO:0007669"/>
    <property type="project" value="UniProtKB-KW"/>
</dbReference>
<dbReference type="AlphaFoldDB" id="A0AAN1XX26"/>
<evidence type="ECO:0000256" key="2">
    <source>
        <dbReference type="ARBA" id="ARBA00022748"/>
    </source>
</evidence>
<keyword evidence="3" id="KW-0812">Transmembrane</keyword>
<dbReference type="InterPro" id="IPR013766">
    <property type="entry name" value="Thioredoxin_domain"/>
</dbReference>
<dbReference type="Gene3D" id="3.40.30.10">
    <property type="entry name" value="Glutaredoxin"/>
    <property type="match status" value="1"/>
</dbReference>
<dbReference type="GO" id="GO:0030313">
    <property type="term" value="C:cell envelope"/>
    <property type="evidence" value="ECO:0007669"/>
    <property type="project" value="UniProtKB-SubCell"/>
</dbReference>
<dbReference type="GO" id="GO:0016491">
    <property type="term" value="F:oxidoreductase activity"/>
    <property type="evidence" value="ECO:0007669"/>
    <property type="project" value="InterPro"/>
</dbReference>
<dbReference type="Pfam" id="PF08534">
    <property type="entry name" value="Redoxin"/>
    <property type="match status" value="1"/>
</dbReference>
<dbReference type="CDD" id="cd02966">
    <property type="entry name" value="TlpA_like_family"/>
    <property type="match status" value="1"/>
</dbReference>
<dbReference type="InterPro" id="IPR050553">
    <property type="entry name" value="Thioredoxin_ResA/DsbE_sf"/>
</dbReference>